<dbReference type="Pfam" id="PF00172">
    <property type="entry name" value="Zn_clus"/>
    <property type="match status" value="1"/>
</dbReference>
<reference evidence="4 5" key="1">
    <citation type="journal article" date="2014" name="Genome Announc.">
        <title>Draft genome sequence of Sclerotinia borealis, a psychrophilic plant pathogenic fungus.</title>
        <authorList>
            <person name="Mardanov A.V."/>
            <person name="Beletsky A.V."/>
            <person name="Kadnikov V.V."/>
            <person name="Ignatov A.N."/>
            <person name="Ravin N.V."/>
        </authorList>
    </citation>
    <scope>NUCLEOTIDE SEQUENCE [LARGE SCALE GENOMIC DNA]</scope>
    <source>
        <strain evidence="5">F-4157</strain>
    </source>
</reference>
<comment type="caution">
    <text evidence="4">The sequence shown here is derived from an EMBL/GenBank/DDBJ whole genome shotgun (WGS) entry which is preliminary data.</text>
</comment>
<keyword evidence="5" id="KW-1185">Reference proteome</keyword>
<feature type="compositionally biased region" description="Polar residues" evidence="2">
    <location>
        <begin position="187"/>
        <end position="196"/>
    </location>
</feature>
<organism evidence="4 5">
    <name type="scientific">Sclerotinia borealis (strain F-4128)</name>
    <dbReference type="NCBI Taxonomy" id="1432307"/>
    <lineage>
        <taxon>Eukaryota</taxon>
        <taxon>Fungi</taxon>
        <taxon>Dikarya</taxon>
        <taxon>Ascomycota</taxon>
        <taxon>Pezizomycotina</taxon>
        <taxon>Leotiomycetes</taxon>
        <taxon>Helotiales</taxon>
        <taxon>Sclerotiniaceae</taxon>
        <taxon>Sclerotinia</taxon>
    </lineage>
</organism>
<dbReference type="Proteomes" id="UP000019487">
    <property type="component" value="Unassembled WGS sequence"/>
</dbReference>
<name>W9CR16_SCLBF</name>
<dbReference type="InterPro" id="IPR001138">
    <property type="entry name" value="Zn2Cys6_DnaBD"/>
</dbReference>
<protein>
    <submittedName>
        <fullName evidence="4">Putative C6 transcription factor</fullName>
    </submittedName>
</protein>
<evidence type="ECO:0000313" key="5">
    <source>
        <dbReference type="Proteomes" id="UP000019487"/>
    </source>
</evidence>
<dbReference type="AlphaFoldDB" id="W9CR16"/>
<dbReference type="HOGENOM" id="CLU_551143_0_0_1"/>
<gene>
    <name evidence="4" type="ORF">SBOR_1185</name>
</gene>
<keyword evidence="1" id="KW-0539">Nucleus</keyword>
<evidence type="ECO:0000256" key="2">
    <source>
        <dbReference type="SAM" id="MobiDB-lite"/>
    </source>
</evidence>
<dbReference type="PROSITE" id="PS50048">
    <property type="entry name" value="ZN2_CY6_FUNGAL_2"/>
    <property type="match status" value="1"/>
</dbReference>
<feature type="compositionally biased region" description="Low complexity" evidence="2">
    <location>
        <begin position="385"/>
        <end position="405"/>
    </location>
</feature>
<dbReference type="SUPFAM" id="SSF57701">
    <property type="entry name" value="Zn2/Cys6 DNA-binding domain"/>
    <property type="match status" value="1"/>
</dbReference>
<sequence length="495" mass="54711">MSEPYPPRPSPSGGKRHYTSDLQDSLPSSSAARHHSPTWQQIAMSEPYPPRPTLYCTQRRHANDLQESLPSLSAAIYHSPTSQHTTTSEPYPPRPSPSGTQRCHPGDLQDPLPSLSAAIYPSPTSQHTAMNGPHHHRPIMEHPYPASTQNHHSSTGYASNNYPQHYPTLSNNGPPSFQPPMAPQDSRYPTHSNNGPPSFERPMAPQDSRYSQPGYNATFSDFPHHDNRTPLLGPYFPASAPSFAAPPLQRKHSTGKQTATRMRTAIACMYCRRRKIRCTGFNADGSRGQCVNCIRFEQECIFTPVSSQQAFVPVQAMYAANGGTDLSPHVQLFGAHGQPLPMTTSPPSTQSYRPRPQSYRSPPQSTFEPQIPYHKFPPAPGFYHPSRGSSSSVSPTQPASQQQLPHHQHQQMSALPRPNHIPPLSYQQYPQTSPLPHLPHTRSFPVHHQYPLPPRSDIPSLPSLSRTSSQPGQREASSGSGSPSMRSSHWDVVIG</sequence>
<feature type="region of interest" description="Disordered" evidence="2">
    <location>
        <begin position="329"/>
        <end position="495"/>
    </location>
</feature>
<dbReference type="PROSITE" id="PS00463">
    <property type="entry name" value="ZN2_CY6_FUNGAL_1"/>
    <property type="match status" value="1"/>
</dbReference>
<feature type="compositionally biased region" description="Polar residues" evidence="2">
    <location>
        <begin position="79"/>
        <end position="89"/>
    </location>
</feature>
<feature type="compositionally biased region" description="Low complexity" evidence="2">
    <location>
        <begin position="350"/>
        <end position="365"/>
    </location>
</feature>
<accession>W9CR16</accession>
<evidence type="ECO:0000256" key="1">
    <source>
        <dbReference type="ARBA" id="ARBA00023242"/>
    </source>
</evidence>
<dbReference type="SMART" id="SM00066">
    <property type="entry name" value="GAL4"/>
    <property type="match status" value="1"/>
</dbReference>
<feature type="domain" description="Zn(2)-C6 fungal-type" evidence="3">
    <location>
        <begin position="267"/>
        <end position="302"/>
    </location>
</feature>
<feature type="region of interest" description="Disordered" evidence="2">
    <location>
        <begin position="79"/>
        <end position="212"/>
    </location>
</feature>
<dbReference type="OrthoDB" id="5401558at2759"/>
<feature type="compositionally biased region" description="Low complexity" evidence="2">
    <location>
        <begin position="477"/>
        <end position="487"/>
    </location>
</feature>
<dbReference type="EMBL" id="AYSA01000041">
    <property type="protein sequence ID" value="ESZ98523.1"/>
    <property type="molecule type" value="Genomic_DNA"/>
</dbReference>
<feature type="compositionally biased region" description="Pro residues" evidence="2">
    <location>
        <begin position="1"/>
        <end position="10"/>
    </location>
</feature>
<feature type="compositionally biased region" description="Polar residues" evidence="2">
    <location>
        <begin position="462"/>
        <end position="476"/>
    </location>
</feature>
<feature type="compositionally biased region" description="Polar residues" evidence="2">
    <location>
        <begin position="146"/>
        <end position="175"/>
    </location>
</feature>
<feature type="region of interest" description="Disordered" evidence="2">
    <location>
        <begin position="1"/>
        <end position="54"/>
    </location>
</feature>
<dbReference type="InterPro" id="IPR036864">
    <property type="entry name" value="Zn2-C6_fun-type_DNA-bd_sf"/>
</dbReference>
<proteinExistence type="predicted"/>
<feature type="compositionally biased region" description="Polar residues" evidence="2">
    <location>
        <begin position="20"/>
        <end position="43"/>
    </location>
</feature>
<dbReference type="GO" id="GO:0008270">
    <property type="term" value="F:zinc ion binding"/>
    <property type="evidence" value="ECO:0007669"/>
    <property type="project" value="InterPro"/>
</dbReference>
<evidence type="ECO:0000313" key="4">
    <source>
        <dbReference type="EMBL" id="ESZ98523.1"/>
    </source>
</evidence>
<feature type="compositionally biased region" description="Polar residues" evidence="2">
    <location>
        <begin position="425"/>
        <end position="434"/>
    </location>
</feature>
<evidence type="ECO:0000259" key="3">
    <source>
        <dbReference type="PROSITE" id="PS50048"/>
    </source>
</evidence>
<dbReference type="Gene3D" id="4.10.240.10">
    <property type="entry name" value="Zn(2)-C6 fungal-type DNA-binding domain"/>
    <property type="match status" value="1"/>
</dbReference>
<dbReference type="CDD" id="cd00067">
    <property type="entry name" value="GAL4"/>
    <property type="match status" value="1"/>
</dbReference>
<dbReference type="GO" id="GO:0000981">
    <property type="term" value="F:DNA-binding transcription factor activity, RNA polymerase II-specific"/>
    <property type="evidence" value="ECO:0007669"/>
    <property type="project" value="InterPro"/>
</dbReference>